<dbReference type="Pfam" id="PF00887">
    <property type="entry name" value="ACBP"/>
    <property type="match status" value="1"/>
</dbReference>
<dbReference type="InterPro" id="IPR022408">
    <property type="entry name" value="Acyl-CoA-binding_prot_CS"/>
</dbReference>
<dbReference type="PRINTS" id="PR00689">
    <property type="entry name" value="ACOABINDINGP"/>
</dbReference>
<reference evidence="5" key="1">
    <citation type="submission" date="2022-11" db="UniProtKB">
        <authorList>
            <consortium name="WormBaseParasite"/>
        </authorList>
    </citation>
    <scope>IDENTIFICATION</scope>
</reference>
<feature type="domain" description="ACB" evidence="3">
    <location>
        <begin position="1"/>
        <end position="86"/>
    </location>
</feature>
<dbReference type="PROSITE" id="PS51228">
    <property type="entry name" value="ACB_2"/>
    <property type="match status" value="1"/>
</dbReference>
<organism evidence="4 5">
    <name type="scientific">Ditylenchus dipsaci</name>
    <dbReference type="NCBI Taxonomy" id="166011"/>
    <lineage>
        <taxon>Eukaryota</taxon>
        <taxon>Metazoa</taxon>
        <taxon>Ecdysozoa</taxon>
        <taxon>Nematoda</taxon>
        <taxon>Chromadorea</taxon>
        <taxon>Rhabditida</taxon>
        <taxon>Tylenchina</taxon>
        <taxon>Tylenchomorpha</taxon>
        <taxon>Sphaerularioidea</taxon>
        <taxon>Anguinidae</taxon>
        <taxon>Anguininae</taxon>
        <taxon>Ditylenchus</taxon>
    </lineage>
</organism>
<dbReference type="SUPFAM" id="SSF47027">
    <property type="entry name" value="Acyl-CoA binding protein"/>
    <property type="match status" value="1"/>
</dbReference>
<evidence type="ECO:0000259" key="3">
    <source>
        <dbReference type="PROSITE" id="PS51228"/>
    </source>
</evidence>
<comment type="similarity">
    <text evidence="1">Belongs to the ACBP family.</text>
</comment>
<keyword evidence="4" id="KW-1185">Reference proteome</keyword>
<dbReference type="PANTHER" id="PTHR23310:SF62">
    <property type="entry name" value="ACYL-COA BINDING PROTEIN 1, ISOFORM A"/>
    <property type="match status" value="1"/>
</dbReference>
<keyword evidence="2" id="KW-0446">Lipid-binding</keyword>
<dbReference type="GO" id="GO:0006631">
    <property type="term" value="P:fatty acid metabolic process"/>
    <property type="evidence" value="ECO:0007669"/>
    <property type="project" value="TreeGrafter"/>
</dbReference>
<evidence type="ECO:0000256" key="1">
    <source>
        <dbReference type="ARBA" id="ARBA00005567"/>
    </source>
</evidence>
<dbReference type="Gene3D" id="1.20.80.10">
    <property type="match status" value="1"/>
</dbReference>
<evidence type="ECO:0000256" key="2">
    <source>
        <dbReference type="ARBA" id="ARBA00023121"/>
    </source>
</evidence>
<accession>A0A915CY40</accession>
<dbReference type="PROSITE" id="PS00880">
    <property type="entry name" value="ACB_1"/>
    <property type="match status" value="1"/>
</dbReference>
<dbReference type="InterPro" id="IPR014352">
    <property type="entry name" value="FERM/acyl-CoA-bd_prot_sf"/>
</dbReference>
<dbReference type="GO" id="GO:0000062">
    <property type="term" value="F:fatty-acyl-CoA binding"/>
    <property type="evidence" value="ECO:0007669"/>
    <property type="project" value="InterPro"/>
</dbReference>
<dbReference type="PANTHER" id="PTHR23310">
    <property type="entry name" value="ACYL-COA-BINDING PROTEIN, ACBP"/>
    <property type="match status" value="1"/>
</dbReference>
<dbReference type="InterPro" id="IPR035984">
    <property type="entry name" value="Acyl-CoA-binding_sf"/>
</dbReference>
<name>A0A915CY40_9BILA</name>
<dbReference type="InterPro" id="IPR000582">
    <property type="entry name" value="Acyl-CoA-binding_protein"/>
</dbReference>
<evidence type="ECO:0000313" key="5">
    <source>
        <dbReference type="WBParaSite" id="jg13525"/>
    </source>
</evidence>
<evidence type="ECO:0000313" key="4">
    <source>
        <dbReference type="Proteomes" id="UP000887574"/>
    </source>
</evidence>
<dbReference type="WBParaSite" id="jg13525">
    <property type="protein sequence ID" value="jg13525"/>
    <property type="gene ID" value="jg13525"/>
</dbReference>
<dbReference type="Proteomes" id="UP000887574">
    <property type="component" value="Unplaced"/>
</dbReference>
<protein>
    <submittedName>
        <fullName evidence="5">ACB domain-containing protein</fullName>
    </submittedName>
</protein>
<proteinExistence type="inferred from homology"/>
<sequence length="86" mass="9733">MASFKEAAEQVKKLKKTPTNEELLELYAFFKQASVGDNDTDKPGIFDVKGRLSGMRGVAKKVLLKMLLRTVTLLSLGKWLKKYELQ</sequence>
<dbReference type="AlphaFoldDB" id="A0A915CY40"/>